<gene>
    <name evidence="2" type="ORF">Tco_1055673</name>
</gene>
<protein>
    <submittedName>
        <fullName evidence="2">Uncharacterized protein</fullName>
    </submittedName>
</protein>
<keyword evidence="1" id="KW-0472">Membrane</keyword>
<reference evidence="2" key="2">
    <citation type="submission" date="2022-01" db="EMBL/GenBank/DDBJ databases">
        <authorList>
            <person name="Yamashiro T."/>
            <person name="Shiraishi A."/>
            <person name="Satake H."/>
            <person name="Nakayama K."/>
        </authorList>
    </citation>
    <scope>NUCLEOTIDE SEQUENCE</scope>
</reference>
<reference evidence="2" key="1">
    <citation type="journal article" date="2022" name="Int. J. Mol. Sci.">
        <title>Draft Genome of Tanacetum Coccineum: Genomic Comparison of Closely Related Tanacetum-Family Plants.</title>
        <authorList>
            <person name="Yamashiro T."/>
            <person name="Shiraishi A."/>
            <person name="Nakayama K."/>
            <person name="Satake H."/>
        </authorList>
    </citation>
    <scope>NUCLEOTIDE SEQUENCE</scope>
</reference>
<evidence type="ECO:0000256" key="1">
    <source>
        <dbReference type="SAM" id="Phobius"/>
    </source>
</evidence>
<dbReference type="Proteomes" id="UP001151760">
    <property type="component" value="Unassembled WGS sequence"/>
</dbReference>
<sequence>MMILGIIKRKSHGIGYGLTSAVVLSMCICRAVLELCYVKNSLMDWNMIISPMSRMYCGSSIGSVIRRVGFAACVYLIWQERNSELDIFRRCDK</sequence>
<keyword evidence="3" id="KW-1185">Reference proteome</keyword>
<evidence type="ECO:0000313" key="2">
    <source>
        <dbReference type="EMBL" id="GJT81331.1"/>
    </source>
</evidence>
<keyword evidence="1" id="KW-0812">Transmembrane</keyword>
<evidence type="ECO:0000313" key="3">
    <source>
        <dbReference type="Proteomes" id="UP001151760"/>
    </source>
</evidence>
<keyword evidence="1" id="KW-1133">Transmembrane helix</keyword>
<proteinExistence type="predicted"/>
<feature type="transmembrane region" description="Helical" evidence="1">
    <location>
        <begin position="53"/>
        <end position="78"/>
    </location>
</feature>
<accession>A0ABQ5H0C3</accession>
<dbReference type="EMBL" id="BQNB010019073">
    <property type="protein sequence ID" value="GJT81331.1"/>
    <property type="molecule type" value="Genomic_DNA"/>
</dbReference>
<feature type="transmembrane region" description="Helical" evidence="1">
    <location>
        <begin position="12"/>
        <end position="33"/>
    </location>
</feature>
<comment type="caution">
    <text evidence="2">The sequence shown here is derived from an EMBL/GenBank/DDBJ whole genome shotgun (WGS) entry which is preliminary data.</text>
</comment>
<name>A0ABQ5H0C3_9ASTR</name>
<organism evidence="2 3">
    <name type="scientific">Tanacetum coccineum</name>
    <dbReference type="NCBI Taxonomy" id="301880"/>
    <lineage>
        <taxon>Eukaryota</taxon>
        <taxon>Viridiplantae</taxon>
        <taxon>Streptophyta</taxon>
        <taxon>Embryophyta</taxon>
        <taxon>Tracheophyta</taxon>
        <taxon>Spermatophyta</taxon>
        <taxon>Magnoliopsida</taxon>
        <taxon>eudicotyledons</taxon>
        <taxon>Gunneridae</taxon>
        <taxon>Pentapetalae</taxon>
        <taxon>asterids</taxon>
        <taxon>campanulids</taxon>
        <taxon>Asterales</taxon>
        <taxon>Asteraceae</taxon>
        <taxon>Asteroideae</taxon>
        <taxon>Anthemideae</taxon>
        <taxon>Anthemidinae</taxon>
        <taxon>Tanacetum</taxon>
    </lineage>
</organism>